<evidence type="ECO:0000256" key="1">
    <source>
        <dbReference type="ARBA" id="ARBA00022723"/>
    </source>
</evidence>
<dbReference type="InterPro" id="IPR013083">
    <property type="entry name" value="Znf_RING/FYVE/PHD"/>
</dbReference>
<reference evidence="7" key="2">
    <citation type="submission" date="2025-05" db="UniProtKB">
        <authorList>
            <consortium name="EnsemblMetazoa"/>
        </authorList>
    </citation>
    <scope>IDENTIFICATION</scope>
    <source>
        <strain evidence="7">Foshan</strain>
    </source>
</reference>
<dbReference type="Gene3D" id="3.30.40.10">
    <property type="entry name" value="Zinc/RING finger domain, C3HC4 (zinc finger)"/>
    <property type="match status" value="1"/>
</dbReference>
<dbReference type="InterPro" id="IPR001965">
    <property type="entry name" value="Znf_PHD"/>
</dbReference>
<name>A0ABM1Z689_AEDAL</name>
<feature type="region of interest" description="Disordered" evidence="5">
    <location>
        <begin position="44"/>
        <end position="79"/>
    </location>
</feature>
<dbReference type="RefSeq" id="XP_062707855.1">
    <property type="nucleotide sequence ID" value="XM_062851871.1"/>
</dbReference>
<keyword evidence="2" id="KW-0863">Zinc-finger</keyword>
<accession>A0ABM1Z689</accession>
<dbReference type="EnsemblMetazoa" id="AALFPA23_015445.R22455">
    <property type="protein sequence ID" value="AALFPA23_015445.P22455"/>
    <property type="gene ID" value="AALFPA23_015445"/>
</dbReference>
<dbReference type="InterPro" id="IPR019787">
    <property type="entry name" value="Znf_PHD-finger"/>
</dbReference>
<proteinExistence type="predicted"/>
<evidence type="ECO:0000256" key="5">
    <source>
        <dbReference type="SAM" id="MobiDB-lite"/>
    </source>
</evidence>
<reference evidence="8" key="1">
    <citation type="journal article" date="2015" name="Proc. Natl. Acad. Sci. U.S.A.">
        <title>Genome sequence of the Asian Tiger mosquito, Aedes albopictus, reveals insights into its biology, genetics, and evolution.</title>
        <authorList>
            <person name="Chen X.G."/>
            <person name="Jiang X."/>
            <person name="Gu J."/>
            <person name="Xu M."/>
            <person name="Wu Y."/>
            <person name="Deng Y."/>
            <person name="Zhang C."/>
            <person name="Bonizzoni M."/>
            <person name="Dermauw W."/>
            <person name="Vontas J."/>
            <person name="Armbruster P."/>
            <person name="Huang X."/>
            <person name="Yang Y."/>
            <person name="Zhang H."/>
            <person name="He W."/>
            <person name="Peng H."/>
            <person name="Liu Y."/>
            <person name="Wu K."/>
            <person name="Chen J."/>
            <person name="Lirakis M."/>
            <person name="Topalis P."/>
            <person name="Van Leeuwen T."/>
            <person name="Hall A.B."/>
            <person name="Jiang X."/>
            <person name="Thorpe C."/>
            <person name="Mueller R.L."/>
            <person name="Sun C."/>
            <person name="Waterhouse R.M."/>
            <person name="Yan G."/>
            <person name="Tu Z.J."/>
            <person name="Fang X."/>
            <person name="James A.A."/>
        </authorList>
    </citation>
    <scope>NUCLEOTIDE SEQUENCE [LARGE SCALE GENOMIC DNA]</scope>
    <source>
        <strain evidence="8">Foshan</strain>
    </source>
</reference>
<feature type="coiled-coil region" evidence="4">
    <location>
        <begin position="286"/>
        <end position="355"/>
    </location>
</feature>
<dbReference type="Pfam" id="PF00628">
    <property type="entry name" value="PHD"/>
    <property type="match status" value="1"/>
</dbReference>
<dbReference type="CDD" id="cd15489">
    <property type="entry name" value="PHD_SF"/>
    <property type="match status" value="1"/>
</dbReference>
<feature type="region of interest" description="Disordered" evidence="5">
    <location>
        <begin position="238"/>
        <end position="258"/>
    </location>
</feature>
<evidence type="ECO:0000313" key="8">
    <source>
        <dbReference type="Proteomes" id="UP000069940"/>
    </source>
</evidence>
<evidence type="ECO:0000259" key="6">
    <source>
        <dbReference type="SMART" id="SM00249"/>
    </source>
</evidence>
<feature type="compositionally biased region" description="Basic and acidic residues" evidence="5">
    <location>
        <begin position="58"/>
        <end position="79"/>
    </location>
</feature>
<organism evidence="7 8">
    <name type="scientific">Aedes albopictus</name>
    <name type="common">Asian tiger mosquito</name>
    <name type="synonym">Stegomyia albopicta</name>
    <dbReference type="NCBI Taxonomy" id="7160"/>
    <lineage>
        <taxon>Eukaryota</taxon>
        <taxon>Metazoa</taxon>
        <taxon>Ecdysozoa</taxon>
        <taxon>Arthropoda</taxon>
        <taxon>Hexapoda</taxon>
        <taxon>Insecta</taxon>
        <taxon>Pterygota</taxon>
        <taxon>Neoptera</taxon>
        <taxon>Endopterygota</taxon>
        <taxon>Diptera</taxon>
        <taxon>Nematocera</taxon>
        <taxon>Culicoidea</taxon>
        <taxon>Culicidae</taxon>
        <taxon>Culicinae</taxon>
        <taxon>Aedini</taxon>
        <taxon>Aedes</taxon>
        <taxon>Stegomyia</taxon>
    </lineage>
</organism>
<dbReference type="InterPro" id="IPR011011">
    <property type="entry name" value="Znf_FYVE_PHD"/>
</dbReference>
<evidence type="ECO:0000256" key="3">
    <source>
        <dbReference type="ARBA" id="ARBA00022833"/>
    </source>
</evidence>
<evidence type="ECO:0000313" key="7">
    <source>
        <dbReference type="EnsemblMetazoa" id="AALFPA23_015445.P22454"/>
    </source>
</evidence>
<evidence type="ECO:0000256" key="4">
    <source>
        <dbReference type="SAM" id="Coils"/>
    </source>
</evidence>
<sequence length="595" mass="67738">MVQCGGCKRWYHFSCARVDTKTVHSKEFVCVECSRKQISQRSVQSVSGRSSAASSRRSQYERELQRLEDERRAEEQVEEERRRQEKLLMEKAAKEKLEREKQFIAKKHELLRLQDDEIVSTSSRRSKRSSIQRVEDWVDKLVDPAAAPGDQEQVPGPVDQHSMPVGASTPLGRSVEELQRDLAGDDNVEQGLACVVKQRTSVPRTIGSITIGDSPEVELPKLALVDIQPYVRLLDESVPTSSNIGPPQSKTGTNPKIIAKVTNPSPFELWHRETCNRRQQREDDVIKENENRLHEIEAALQRQRDLELKYQQETELRRRREVDLVNRLNRLEDQRAEERQQLKEVESALKRQLEESLLRYQVLEMKRRQEQSAREDQLRQYQERERLLTEQLKSVQVGEARREEAFQNPEGADGQSRGIAAFQLQQAAVDQWQSASPFQLHQPTPFLPHGAAACPQQDAPVSQLQQGVPDVPVPMRPVSNPLAAMVSDPVCNLRETDTRQVARSVSGTLCVDAPGRIGTPHTFTIDQELGQSNVGQQGQSQFHPFNPPEINMLGGNHFPQVQFGPTRQQLMVRQVIPKELPVFSGDPTEWPLFVS</sequence>
<dbReference type="RefSeq" id="XP_062707857.1">
    <property type="nucleotide sequence ID" value="XM_062851873.1"/>
</dbReference>
<keyword evidence="3" id="KW-0862">Zinc</keyword>
<dbReference type="Proteomes" id="UP000069940">
    <property type="component" value="Unassembled WGS sequence"/>
</dbReference>
<protein>
    <recommendedName>
        <fullName evidence="6">Zinc finger PHD-type domain-containing protein</fullName>
    </recommendedName>
</protein>
<feature type="compositionally biased region" description="Low complexity" evidence="5">
    <location>
        <begin position="44"/>
        <end position="57"/>
    </location>
</feature>
<dbReference type="SMART" id="SM00249">
    <property type="entry name" value="PHD"/>
    <property type="match status" value="1"/>
</dbReference>
<dbReference type="EnsemblMetazoa" id="AALFPA23_015445.R22453">
    <property type="protein sequence ID" value="AALFPA23_015445.P22453"/>
    <property type="gene ID" value="AALFPA23_015445"/>
</dbReference>
<dbReference type="RefSeq" id="XP_062707856.1">
    <property type="nucleotide sequence ID" value="XM_062851872.1"/>
</dbReference>
<keyword evidence="8" id="KW-1185">Reference proteome</keyword>
<keyword evidence="1" id="KW-0479">Metal-binding</keyword>
<dbReference type="SUPFAM" id="SSF57903">
    <property type="entry name" value="FYVE/PHD zinc finger"/>
    <property type="match status" value="1"/>
</dbReference>
<feature type="compositionally biased region" description="Polar residues" evidence="5">
    <location>
        <begin position="238"/>
        <end position="254"/>
    </location>
</feature>
<dbReference type="GeneID" id="109398182"/>
<evidence type="ECO:0000256" key="2">
    <source>
        <dbReference type="ARBA" id="ARBA00022771"/>
    </source>
</evidence>
<keyword evidence="4" id="KW-0175">Coiled coil</keyword>
<feature type="domain" description="Zinc finger PHD-type" evidence="6">
    <location>
        <begin position="1"/>
        <end position="34"/>
    </location>
</feature>
<dbReference type="EnsemblMetazoa" id="AALFPA23_015445.R22454">
    <property type="protein sequence ID" value="AALFPA23_015445.P22454"/>
    <property type="gene ID" value="AALFPA23_015445"/>
</dbReference>